<dbReference type="OrthoDB" id="1273722at2"/>
<dbReference type="InterPro" id="IPR023809">
    <property type="entry name" value="Thiopep_bacteriocin_synth_dom"/>
</dbReference>
<name>A0A4R5DZC0_9BACT</name>
<comment type="caution">
    <text evidence="3">The sequence shown here is derived from an EMBL/GenBank/DDBJ whole genome shotgun (WGS) entry which is preliminary data.</text>
</comment>
<organism evidence="3 4">
    <name type="scientific">Dyadobacter psychrotolerans</name>
    <dbReference type="NCBI Taxonomy" id="2541721"/>
    <lineage>
        <taxon>Bacteria</taxon>
        <taxon>Pseudomonadati</taxon>
        <taxon>Bacteroidota</taxon>
        <taxon>Cytophagia</taxon>
        <taxon>Cytophagales</taxon>
        <taxon>Spirosomataceae</taxon>
        <taxon>Dyadobacter</taxon>
    </lineage>
</organism>
<dbReference type="Proteomes" id="UP000294850">
    <property type="component" value="Unassembled WGS sequence"/>
</dbReference>
<evidence type="ECO:0000259" key="1">
    <source>
        <dbReference type="Pfam" id="PF04738"/>
    </source>
</evidence>
<gene>
    <name evidence="3" type="ORF">E0F88_00365</name>
</gene>
<evidence type="ECO:0008006" key="5">
    <source>
        <dbReference type="Google" id="ProtNLM"/>
    </source>
</evidence>
<evidence type="ECO:0000313" key="4">
    <source>
        <dbReference type="Proteomes" id="UP000294850"/>
    </source>
</evidence>
<sequence length="1026" mass="116731">MKLESYGFCMVRRPLLSRDILEDFHAKTANDPLRFESELRRVFSDPMLLEGLALASGPLYELTKALLDNAPVSGKEKLLTSLYKFLVRACSRCTPFGLFAGYFTVETGPDTQISFEKLNTIRRNNRLDATALEAIKAHILEKSALSCQLLYYPNSSLYRAGENYRYIKRQQQNGHTTFILTEANFHKALEKLLSESKNGLLAEQISKFLCQQSQSVANAQAYVKALTAAQILVSSIELNVTGQDYLSYLSTTLSALKGTKTLTRQIKNIQNQLDQNASASEINASLKSFLKADHPLESTLQTTLKFQTDTAHISRKVLSRLGSLLSRISPLARQTKSEVLEDFTRRFVARYGQQRIPLLLALDYDYGAGYGELSSETQPELPLLQAIDPDKLPLKAEDTQTNELADTLYQQAFSKADRQVMLTDTLLKQRENTNIQQLPPSFYVLGSFHSRSVQALDDGEFLFELKGLAGPLACNLLTRFCEGDPELSTQVQTLINTEESRDDNVIYAEIVHHPGGKGSNVAARPAHRAYEIAYLAKSLKENGNSISPDDLWLSCPDGENLILSAPKLSKQIIPVITSAHHYSAGLPVYRFLCDLANQKSISLVWDWGSYQNAPFLPRVQHQQLVLSKASWLLSHAPAAPTTQSKTAWWKEIERKLSTPQYFTTGDGDQTLLFDSKNEHSLSLLAQMLKNAGSLRITESLDTPGEGLLTHNEKYLSNEFVIPFHSANRTTPFRVNQKQKHSEEKITRSFTAGSQWLYFKIYCGERLSDSLLTTVLNPFLQTLQKQKVIEKWFFIRYRDPEPHIRLRFYSEKKDFWMIVFKELHELLSPLLQNGMVRSVHTDTYQRELERYPQKVYTRLESIFHSDSRAVVNCLMHFSQDAGLRWQAALVGTDLMLDSLGLDLTGKSDLIEAMHRQFSAELDVDGSVRRQMDQNYRAEKKTISQILDKQTTPLHKSMSTLFCRRTKRIQALILHSDLTDSALQTRLGCDLIHLFLNRWFASRQRQQEFAVYHYLKKYYTSVLKTNKI</sequence>
<evidence type="ECO:0000259" key="2">
    <source>
        <dbReference type="Pfam" id="PF14028"/>
    </source>
</evidence>
<accession>A0A4R5DZC0</accession>
<protein>
    <recommendedName>
        <fullName evidence="5">Lantibiotic dehydratase</fullName>
    </recommendedName>
</protein>
<feature type="domain" description="Lantibiotic dehydratase N-terminal" evidence="1">
    <location>
        <begin position="45"/>
        <end position="684"/>
    </location>
</feature>
<dbReference type="EMBL" id="SMFL01000001">
    <property type="protein sequence ID" value="TDE18044.1"/>
    <property type="molecule type" value="Genomic_DNA"/>
</dbReference>
<dbReference type="RefSeq" id="WP_131955574.1">
    <property type="nucleotide sequence ID" value="NZ_SMFL01000001.1"/>
</dbReference>
<evidence type="ECO:0000313" key="3">
    <source>
        <dbReference type="EMBL" id="TDE18044.1"/>
    </source>
</evidence>
<dbReference type="Pfam" id="PF04738">
    <property type="entry name" value="Lant_dehydr_N"/>
    <property type="match status" value="1"/>
</dbReference>
<dbReference type="AlphaFoldDB" id="A0A4R5DZC0"/>
<feature type="domain" description="Thiopeptide-type bacteriocin biosynthesis" evidence="2">
    <location>
        <begin position="755"/>
        <end position="1017"/>
    </location>
</feature>
<dbReference type="Pfam" id="PF14028">
    <property type="entry name" value="Lant_dehydr_C"/>
    <property type="match status" value="1"/>
</dbReference>
<keyword evidence="4" id="KW-1185">Reference proteome</keyword>
<proteinExistence type="predicted"/>
<reference evidence="3 4" key="1">
    <citation type="submission" date="2019-03" db="EMBL/GenBank/DDBJ databases">
        <title>Dyadobacter AR-3-6 sp. nov., isolated from arctic soil.</title>
        <authorList>
            <person name="Chaudhary D.K."/>
        </authorList>
    </citation>
    <scope>NUCLEOTIDE SEQUENCE [LARGE SCALE GENOMIC DNA]</scope>
    <source>
        <strain evidence="3 4">AR-3-6</strain>
    </source>
</reference>
<dbReference type="InterPro" id="IPR006827">
    <property type="entry name" value="Lant_deHydtase_N"/>
</dbReference>
<dbReference type="NCBIfam" id="TIGR03891">
    <property type="entry name" value="thiopep_ocin"/>
    <property type="match status" value="1"/>
</dbReference>